<keyword evidence="2" id="KW-0539">Nucleus</keyword>
<feature type="coiled-coil region" evidence="5">
    <location>
        <begin position="633"/>
        <end position="735"/>
    </location>
</feature>
<comment type="similarity">
    <text evidence="4">Belongs to the CRWN family.</text>
</comment>
<feature type="region of interest" description="Disordered" evidence="6">
    <location>
        <begin position="1032"/>
        <end position="1070"/>
    </location>
</feature>
<evidence type="ECO:0000256" key="2">
    <source>
        <dbReference type="ARBA" id="ARBA00023242"/>
    </source>
</evidence>
<feature type="coiled-coil region" evidence="5">
    <location>
        <begin position="148"/>
        <end position="235"/>
    </location>
</feature>
<feature type="compositionally biased region" description="Basic and acidic residues" evidence="6">
    <location>
        <begin position="1056"/>
        <end position="1070"/>
    </location>
</feature>
<protein>
    <submittedName>
        <fullName evidence="7">Uncharacterized protein</fullName>
    </submittedName>
</protein>
<dbReference type="GO" id="GO:0005652">
    <property type="term" value="C:nuclear lamina"/>
    <property type="evidence" value="ECO:0007669"/>
    <property type="project" value="UniProtKB-SubCell"/>
</dbReference>
<evidence type="ECO:0000256" key="1">
    <source>
        <dbReference type="ARBA" id="ARBA00023054"/>
    </source>
</evidence>
<organism evidence="7 8">
    <name type="scientific">Protea cynaroides</name>
    <dbReference type="NCBI Taxonomy" id="273540"/>
    <lineage>
        <taxon>Eukaryota</taxon>
        <taxon>Viridiplantae</taxon>
        <taxon>Streptophyta</taxon>
        <taxon>Embryophyta</taxon>
        <taxon>Tracheophyta</taxon>
        <taxon>Spermatophyta</taxon>
        <taxon>Magnoliopsida</taxon>
        <taxon>Proteales</taxon>
        <taxon>Proteaceae</taxon>
        <taxon>Protea</taxon>
    </lineage>
</organism>
<evidence type="ECO:0000256" key="6">
    <source>
        <dbReference type="SAM" id="MobiDB-lite"/>
    </source>
</evidence>
<sequence length="1070" mass="123816">MVNPQQERLGITLVGDSGKAGSLPCSRVIEPSTPVAINGGTPLTDGKISKRLREAGFNDESIKRRDKAALIAYIAKLEAEIFDHQYHMGLLILERKEWASKYEQVKASADEAEINYKREQAARSTALTEARRREESLKKALGVEKECMANIEKTLHEMRAESAEMKIAAESKMTEAESMVEDTQKKYTDVETKLHVAESLQAEASRYHRAAERKLQEIEAREDELRRRLISFNSDCDAKEKEISLERALLCERQRVLQEGQDQLLDGQALLNQREEYIFERSQELSRREKEMEALKENIENKYRSLNEEKFNLDLKMTALLKREEASIERETLLTKKEKELLILQEKLASKEYDEIQRLTIKNEISLRKRKSDFEAELEVKRKQMEDKIETKRRGYELRVVDLKQKEELIQEKEHDLEVQLRALVEREQEVTEGSKVLEKKEKELIEAKKEAELEKIRLEKEREEINKMRLDLQNSIDSLENRKKKVEQSQEKLEAKNSEREELLVLEMTLKEEIDAFRAQKLQLMTQADELKAEKAKFETEWELIEEKRIELQKEAECVAKEREMISKLLKEEHDSLKLEKDAFQDQLKNDVASLSCEREAFISKMEREHSEWFSKIQQERADFVLDIEIQKKELESCIDKRREEIENYLREMEEAFEQEKSRELRNISSLKEIVTKEWEAVALEMKRLDNERKEINLDRKRREKEWAEISNAIEELQTQRGKLKKQRELLHVDREAIQIQIQHLEKLEDLKIGPENVVSNSEQGDPKCSGRRFPAKKCSYPPSTLQVADQKPHLSKEAICEASELELFSKHGSHNNSSSSSSPLSWLKQCAELIFKHSPEKPAVKHGERILVSEFEDANLKLLEINSSQITKKIVSAQLENIEDLRQRENDRAEKKMNGTQPVASVLKEPKVILEVLAVSKDGRGPHNLASECGTDTAGNDVVSVSKEDKLAGRKRPQNASSYDHDFGELEENNKKQRQHKCAAATPSATSTTPLSPDENNDIENLAEQVKGVCDVFLEDQVLELDDSLRGEGLQRHGKQNLSQSEVMRNSHMLNDHVKSKPENGGKD</sequence>
<dbReference type="GO" id="GO:0006997">
    <property type="term" value="P:nucleus organization"/>
    <property type="evidence" value="ECO:0007669"/>
    <property type="project" value="InterPro"/>
</dbReference>
<dbReference type="AlphaFoldDB" id="A0A9Q0K9X9"/>
<gene>
    <name evidence="7" type="ORF">NE237_018375</name>
</gene>
<keyword evidence="8" id="KW-1185">Reference proteome</keyword>
<feature type="region of interest" description="Disordered" evidence="6">
    <location>
        <begin position="949"/>
        <end position="1003"/>
    </location>
</feature>
<accession>A0A9Q0K9X9</accession>
<reference evidence="7" key="1">
    <citation type="journal article" date="2023" name="Plant J.">
        <title>The genome of the king protea, Protea cynaroides.</title>
        <authorList>
            <person name="Chang J."/>
            <person name="Duong T.A."/>
            <person name="Schoeman C."/>
            <person name="Ma X."/>
            <person name="Roodt D."/>
            <person name="Barker N."/>
            <person name="Li Z."/>
            <person name="Van de Peer Y."/>
            <person name="Mizrachi E."/>
        </authorList>
    </citation>
    <scope>NUCLEOTIDE SEQUENCE</scope>
    <source>
        <tissue evidence="7">Young leaves</tissue>
    </source>
</reference>
<feature type="coiled-coil region" evidence="5">
    <location>
        <begin position="95"/>
        <end position="122"/>
    </location>
</feature>
<dbReference type="InterPro" id="IPR040418">
    <property type="entry name" value="CRWN"/>
</dbReference>
<comment type="caution">
    <text evidence="7">The sequence shown here is derived from an EMBL/GenBank/DDBJ whole genome shotgun (WGS) entry which is preliminary data.</text>
</comment>
<feature type="compositionally biased region" description="Basic and acidic residues" evidence="6">
    <location>
        <begin position="965"/>
        <end position="977"/>
    </location>
</feature>
<feature type="compositionally biased region" description="Low complexity" evidence="6">
    <location>
        <begin position="985"/>
        <end position="999"/>
    </location>
</feature>
<evidence type="ECO:0000256" key="3">
    <source>
        <dbReference type="ARBA" id="ARBA00024186"/>
    </source>
</evidence>
<dbReference type="PANTHER" id="PTHR31908">
    <property type="entry name" value="PROTEIN CROWDED NUCLEI 4"/>
    <property type="match status" value="1"/>
</dbReference>
<keyword evidence="1 5" id="KW-0175">Coiled coil</keyword>
<dbReference type="EMBL" id="JAMYWD010000007">
    <property type="protein sequence ID" value="KAJ4966526.1"/>
    <property type="molecule type" value="Genomic_DNA"/>
</dbReference>
<dbReference type="Proteomes" id="UP001141806">
    <property type="component" value="Unassembled WGS sequence"/>
</dbReference>
<name>A0A9Q0K9X9_9MAGN</name>
<evidence type="ECO:0000313" key="7">
    <source>
        <dbReference type="EMBL" id="KAJ4966526.1"/>
    </source>
</evidence>
<feature type="coiled-coil region" evidence="5">
    <location>
        <begin position="282"/>
        <end position="316"/>
    </location>
</feature>
<comment type="subcellular location">
    <subcellularLocation>
        <location evidence="3">Nucleus lamina</location>
    </subcellularLocation>
</comment>
<evidence type="ECO:0000313" key="8">
    <source>
        <dbReference type="Proteomes" id="UP001141806"/>
    </source>
</evidence>
<proteinExistence type="inferred from homology"/>
<feature type="coiled-coil region" evidence="5">
    <location>
        <begin position="403"/>
        <end position="588"/>
    </location>
</feature>
<evidence type="ECO:0000256" key="5">
    <source>
        <dbReference type="SAM" id="Coils"/>
    </source>
</evidence>
<dbReference type="OrthoDB" id="673795at2759"/>
<dbReference type="PANTHER" id="PTHR31908:SF2">
    <property type="entry name" value="PROTEIN CROWDED NUCLEI 4"/>
    <property type="match status" value="1"/>
</dbReference>
<evidence type="ECO:0000256" key="4">
    <source>
        <dbReference type="ARBA" id="ARBA00024208"/>
    </source>
</evidence>